<feature type="domain" description="HTH gntR-type" evidence="4">
    <location>
        <begin position="10"/>
        <end position="78"/>
    </location>
</feature>
<keyword evidence="2" id="KW-0238">DNA-binding</keyword>
<dbReference type="RefSeq" id="WP_080531661.1">
    <property type="nucleotide sequence ID" value="NZ_CP012331.1"/>
</dbReference>
<dbReference type="PROSITE" id="PS50949">
    <property type="entry name" value="HTH_GNTR"/>
    <property type="match status" value="1"/>
</dbReference>
<keyword evidence="3" id="KW-0804">Transcription</keyword>
<dbReference type="Pfam" id="PF00392">
    <property type="entry name" value="GntR"/>
    <property type="match status" value="1"/>
</dbReference>
<dbReference type="Gene3D" id="1.20.120.530">
    <property type="entry name" value="GntR ligand-binding domain-like"/>
    <property type="match status" value="1"/>
</dbReference>
<dbReference type="SMART" id="SM00895">
    <property type="entry name" value="FCD"/>
    <property type="match status" value="1"/>
</dbReference>
<proteinExistence type="predicted"/>
<dbReference type="InterPro" id="IPR032466">
    <property type="entry name" value="Metal_Hydrolase"/>
</dbReference>
<reference evidence="5" key="1">
    <citation type="submission" date="2022-01" db="EMBL/GenBank/DDBJ databases">
        <authorList>
            <person name="Karlyshev A.V."/>
            <person name="Jaspars M."/>
        </authorList>
    </citation>
    <scope>NUCLEOTIDE SEQUENCE</scope>
    <source>
        <strain evidence="5">AGSA3-2</strain>
    </source>
</reference>
<keyword evidence="1" id="KW-0805">Transcription regulation</keyword>
<accession>A0A9Q3ZC58</accession>
<evidence type="ECO:0000256" key="3">
    <source>
        <dbReference type="ARBA" id="ARBA00023163"/>
    </source>
</evidence>
<dbReference type="GO" id="GO:0003677">
    <property type="term" value="F:DNA binding"/>
    <property type="evidence" value="ECO:0007669"/>
    <property type="project" value="UniProtKB-KW"/>
</dbReference>
<dbReference type="KEGG" id="axe:P40_19715"/>
<dbReference type="Gene3D" id="3.20.20.140">
    <property type="entry name" value="Metal-dependent hydrolases"/>
    <property type="match status" value="1"/>
</dbReference>
<dbReference type="SUPFAM" id="SSF46785">
    <property type="entry name" value="Winged helix' DNA-binding domain"/>
    <property type="match status" value="1"/>
</dbReference>
<dbReference type="EMBL" id="JAJVKT010000006">
    <property type="protein sequence ID" value="MCE7508378.1"/>
    <property type="molecule type" value="Genomic_DNA"/>
</dbReference>
<protein>
    <submittedName>
        <fullName evidence="5">Amidohydrolase family protein</fullName>
    </submittedName>
</protein>
<dbReference type="PANTHER" id="PTHR35563:SF2">
    <property type="entry name" value="BARREL METAL-DEPENDENT HYDROLASE, PUTATIVE (AFU_ORTHOLOGUE AFUA_1G16240)-RELATED"/>
    <property type="match status" value="1"/>
</dbReference>
<evidence type="ECO:0000256" key="2">
    <source>
        <dbReference type="ARBA" id="ARBA00023125"/>
    </source>
</evidence>
<evidence type="ECO:0000313" key="5">
    <source>
        <dbReference type="EMBL" id="MCE7508378.1"/>
    </source>
</evidence>
<gene>
    <name evidence="5" type="ORF">LZG35_06975</name>
</gene>
<dbReference type="SUPFAM" id="SSF51556">
    <property type="entry name" value="Metallo-dependent hydrolases"/>
    <property type="match status" value="1"/>
</dbReference>
<dbReference type="InterPro" id="IPR036388">
    <property type="entry name" value="WH-like_DNA-bd_sf"/>
</dbReference>
<dbReference type="CDD" id="cd07377">
    <property type="entry name" value="WHTH_GntR"/>
    <property type="match status" value="1"/>
</dbReference>
<dbReference type="InterPro" id="IPR006680">
    <property type="entry name" value="Amidohydro-rel"/>
</dbReference>
<sequence>MKQAAAAGRSQLSVKISRHLEAEISAGRLKPGDRIPSESQLTARFGVGRNVVREAIARLKSEGLVESHQGLGAFVSSKAHRNSFRIDHDELSHLPKLRQLYELRLDLEVSAAGMAARRRSRSQLAAIQAALSALRDALANGQGMVESSLAFKRAIADATGNEYFKNFVLFLTAHIFEAASFERRIATSGALRETVLTEYESILEAITVGDPDLARRAAWTQIINSAERNGLRGLQGWEVTRMTSLGETYAPPCAPPVCSCATPSLPLPDGACDCHFHIIGDAAVHPFTPHRSYTPPPASLDDYRKMQGTLGLSRGVIVQPSVYGYDNRVALEALRQGGDNYRGVVVISDQTSEQELRDMDALGVRGVRVNLIYKSGVEVSDVTSLARKVAPLGWHLQLLIDISEFADLYDTVANLPVEVVIDHMGHMPASIGVKHPGFRDLLRLARDGKAWVKLSGAYRFTNQPDTPYSDVTPYAKALIKANPDQILWASDWPHVCISVPMPDDTTLLEEFFQWTGHDETIIRKILVDNPARLYGF</sequence>
<organism evidence="5 6">
    <name type="scientific">Alloalcanivorax xenomutans</name>
    <dbReference type="NCBI Taxonomy" id="1094342"/>
    <lineage>
        <taxon>Bacteria</taxon>
        <taxon>Pseudomonadati</taxon>
        <taxon>Pseudomonadota</taxon>
        <taxon>Gammaproteobacteria</taxon>
        <taxon>Oceanospirillales</taxon>
        <taxon>Alcanivoracaceae</taxon>
        <taxon>Alloalcanivorax</taxon>
    </lineage>
</organism>
<dbReference type="Gene3D" id="1.10.10.10">
    <property type="entry name" value="Winged helix-like DNA-binding domain superfamily/Winged helix DNA-binding domain"/>
    <property type="match status" value="1"/>
</dbReference>
<evidence type="ECO:0000313" key="6">
    <source>
        <dbReference type="Proteomes" id="UP001107961"/>
    </source>
</evidence>
<dbReference type="InterPro" id="IPR011711">
    <property type="entry name" value="GntR_C"/>
</dbReference>
<dbReference type="PANTHER" id="PTHR35563">
    <property type="entry name" value="BARREL METAL-DEPENDENT HYDROLASE, PUTATIVE (AFU_ORTHOLOGUE AFUA_1G16240)-RELATED"/>
    <property type="match status" value="1"/>
</dbReference>
<name>A0A9Q3ZC58_9GAMM</name>
<dbReference type="InterPro" id="IPR052358">
    <property type="entry name" value="Aro_Compnd_Degr_Hydrolases"/>
</dbReference>
<evidence type="ECO:0000256" key="1">
    <source>
        <dbReference type="ARBA" id="ARBA00023015"/>
    </source>
</evidence>
<dbReference type="Pfam" id="PF07729">
    <property type="entry name" value="FCD"/>
    <property type="match status" value="1"/>
</dbReference>
<dbReference type="Pfam" id="PF04909">
    <property type="entry name" value="Amidohydro_2"/>
    <property type="match status" value="1"/>
</dbReference>
<keyword evidence="6" id="KW-1185">Reference proteome</keyword>
<dbReference type="GO" id="GO:0016787">
    <property type="term" value="F:hydrolase activity"/>
    <property type="evidence" value="ECO:0007669"/>
    <property type="project" value="InterPro"/>
</dbReference>
<comment type="caution">
    <text evidence="5">The sequence shown here is derived from an EMBL/GenBank/DDBJ whole genome shotgun (WGS) entry which is preliminary data.</text>
</comment>
<dbReference type="InterPro" id="IPR000524">
    <property type="entry name" value="Tscrpt_reg_HTH_GntR"/>
</dbReference>
<dbReference type="AlphaFoldDB" id="A0A9Q3ZC58"/>
<dbReference type="PRINTS" id="PR00035">
    <property type="entry name" value="HTHGNTR"/>
</dbReference>
<dbReference type="SUPFAM" id="SSF48008">
    <property type="entry name" value="GntR ligand-binding domain-like"/>
    <property type="match status" value="1"/>
</dbReference>
<dbReference type="InterPro" id="IPR008920">
    <property type="entry name" value="TF_FadR/GntR_C"/>
</dbReference>
<dbReference type="GO" id="GO:0003700">
    <property type="term" value="F:DNA-binding transcription factor activity"/>
    <property type="evidence" value="ECO:0007669"/>
    <property type="project" value="InterPro"/>
</dbReference>
<dbReference type="SMART" id="SM00345">
    <property type="entry name" value="HTH_GNTR"/>
    <property type="match status" value="1"/>
</dbReference>
<evidence type="ECO:0000259" key="4">
    <source>
        <dbReference type="PROSITE" id="PS50949"/>
    </source>
</evidence>
<dbReference type="InterPro" id="IPR036390">
    <property type="entry name" value="WH_DNA-bd_sf"/>
</dbReference>
<dbReference type="InterPro" id="IPR047874">
    <property type="entry name" value="GLI/LigI"/>
</dbReference>
<dbReference type="CDD" id="cd01311">
    <property type="entry name" value="PDC_hydrolase"/>
    <property type="match status" value="1"/>
</dbReference>
<dbReference type="Proteomes" id="UP001107961">
    <property type="component" value="Unassembled WGS sequence"/>
</dbReference>